<accession>A0A2T7PRJ6</accession>
<feature type="signal peptide" evidence="2">
    <location>
        <begin position="1"/>
        <end position="23"/>
    </location>
</feature>
<feature type="region of interest" description="Disordered" evidence="1">
    <location>
        <begin position="67"/>
        <end position="88"/>
    </location>
</feature>
<comment type="caution">
    <text evidence="3">The sequence shown here is derived from an EMBL/GenBank/DDBJ whole genome shotgun (WGS) entry which is preliminary data.</text>
</comment>
<sequence length="196" mass="21665">MLRHPTTPLIAALLCILASVSQAHSSVTLLKLGDREPSLPDEVPVNEATKLGLSHMLAELKGMTVKELEEKDTTESSEAAKGDELEEGAASKRLDPRAFFGSRGKRRFSEKSFKRLQTGFVGSRGKRLPMPAGDEGLWEGQEFRSKRFDPSGFAGSRGKRYFPGLEALVLSHMYPKLDAGKWKRQFSHFGFQAARG</sequence>
<feature type="chain" id="PRO_5015650739" evidence="2">
    <location>
        <begin position="24"/>
        <end position="196"/>
    </location>
</feature>
<keyword evidence="4" id="KW-1185">Reference proteome</keyword>
<evidence type="ECO:0000313" key="3">
    <source>
        <dbReference type="EMBL" id="PVD36046.1"/>
    </source>
</evidence>
<name>A0A2T7PRJ6_POMCA</name>
<dbReference type="OrthoDB" id="6157785at2759"/>
<evidence type="ECO:0000256" key="1">
    <source>
        <dbReference type="SAM" id="MobiDB-lite"/>
    </source>
</evidence>
<dbReference type="AlphaFoldDB" id="A0A2T7PRJ6"/>
<protein>
    <submittedName>
        <fullName evidence="3">Uncharacterized protein</fullName>
    </submittedName>
</protein>
<organism evidence="3 4">
    <name type="scientific">Pomacea canaliculata</name>
    <name type="common">Golden apple snail</name>
    <dbReference type="NCBI Taxonomy" id="400727"/>
    <lineage>
        <taxon>Eukaryota</taxon>
        <taxon>Metazoa</taxon>
        <taxon>Spiralia</taxon>
        <taxon>Lophotrochozoa</taxon>
        <taxon>Mollusca</taxon>
        <taxon>Gastropoda</taxon>
        <taxon>Caenogastropoda</taxon>
        <taxon>Architaenioglossa</taxon>
        <taxon>Ampullarioidea</taxon>
        <taxon>Ampullariidae</taxon>
        <taxon>Pomacea</taxon>
    </lineage>
</organism>
<evidence type="ECO:0000313" key="4">
    <source>
        <dbReference type="Proteomes" id="UP000245119"/>
    </source>
</evidence>
<proteinExistence type="predicted"/>
<dbReference type="Proteomes" id="UP000245119">
    <property type="component" value="Linkage Group LG2"/>
</dbReference>
<evidence type="ECO:0000256" key="2">
    <source>
        <dbReference type="SAM" id="SignalP"/>
    </source>
</evidence>
<reference evidence="3 4" key="1">
    <citation type="submission" date="2018-04" db="EMBL/GenBank/DDBJ databases">
        <title>The genome of golden apple snail Pomacea canaliculata provides insight into stress tolerance and invasive adaptation.</title>
        <authorList>
            <person name="Liu C."/>
            <person name="Liu B."/>
            <person name="Ren Y."/>
            <person name="Zhang Y."/>
            <person name="Wang H."/>
            <person name="Li S."/>
            <person name="Jiang F."/>
            <person name="Yin L."/>
            <person name="Zhang G."/>
            <person name="Qian W."/>
            <person name="Fan W."/>
        </authorList>
    </citation>
    <scope>NUCLEOTIDE SEQUENCE [LARGE SCALE GENOMIC DNA]</scope>
    <source>
        <strain evidence="3">SZHN2017</strain>
        <tissue evidence="3">Muscle</tissue>
    </source>
</reference>
<dbReference type="EMBL" id="PZQS01000002">
    <property type="protein sequence ID" value="PVD36046.1"/>
    <property type="molecule type" value="Genomic_DNA"/>
</dbReference>
<gene>
    <name evidence="3" type="ORF">C0Q70_03016</name>
</gene>
<keyword evidence="2" id="KW-0732">Signal</keyword>